<dbReference type="RefSeq" id="WP_256121511.1">
    <property type="nucleotide sequence ID" value="NZ_WHSB02000030.1"/>
</dbReference>
<reference evidence="1" key="1">
    <citation type="submission" date="2021-07" db="EMBL/GenBank/DDBJ databases">
        <title>Shinella sp. nov., a novel member of the genus Shinella from water.</title>
        <authorList>
            <person name="Deng Y."/>
        </authorList>
    </citation>
    <scope>NUCLEOTIDE SEQUENCE</scope>
    <source>
        <strain evidence="1">CPCC 100929</strain>
    </source>
</reference>
<dbReference type="Gene3D" id="6.10.250.730">
    <property type="match status" value="1"/>
</dbReference>
<dbReference type="Pfam" id="PF06169">
    <property type="entry name" value="DUF982"/>
    <property type="match status" value="1"/>
</dbReference>
<keyword evidence="2" id="KW-1185">Reference proteome</keyword>
<name>A0ABT1RIJ6_9HYPH</name>
<evidence type="ECO:0000313" key="2">
    <source>
        <dbReference type="Proteomes" id="UP000996601"/>
    </source>
</evidence>
<dbReference type="EMBL" id="WHSB02000030">
    <property type="protein sequence ID" value="MCQ4635008.1"/>
    <property type="molecule type" value="Genomic_DNA"/>
</dbReference>
<dbReference type="Proteomes" id="UP000996601">
    <property type="component" value="Unassembled WGS sequence"/>
</dbReference>
<proteinExistence type="predicted"/>
<protein>
    <submittedName>
        <fullName evidence="1">DUF982 domain-containing protein</fullName>
    </submittedName>
</protein>
<sequence>MTNAWKAPVEIHFGMIGTRTVSGPFDALIYLTDQWPNRSGPRFAKARVACKAAVEGRLEAEAAREEFIAAAREVRMH</sequence>
<organism evidence="1 2">
    <name type="scientific">Shinella lacus</name>
    <dbReference type="NCBI Taxonomy" id="2654216"/>
    <lineage>
        <taxon>Bacteria</taxon>
        <taxon>Pseudomonadati</taxon>
        <taxon>Pseudomonadota</taxon>
        <taxon>Alphaproteobacteria</taxon>
        <taxon>Hyphomicrobiales</taxon>
        <taxon>Rhizobiaceae</taxon>
        <taxon>Shinella</taxon>
    </lineage>
</organism>
<accession>A0ABT1RIJ6</accession>
<evidence type="ECO:0000313" key="1">
    <source>
        <dbReference type="EMBL" id="MCQ4635008.1"/>
    </source>
</evidence>
<dbReference type="InterPro" id="IPR010385">
    <property type="entry name" value="DUF982"/>
</dbReference>
<gene>
    <name evidence="1" type="ORF">GB927_033630</name>
</gene>
<comment type="caution">
    <text evidence="1">The sequence shown here is derived from an EMBL/GenBank/DDBJ whole genome shotgun (WGS) entry which is preliminary data.</text>
</comment>